<dbReference type="AlphaFoldDB" id="A0A161Y0S6"/>
<dbReference type="EMBL" id="LNRQ01000003">
    <property type="protein sequence ID" value="KZN02737.1"/>
    <property type="molecule type" value="Genomic_DNA"/>
</dbReference>
<feature type="region of interest" description="Disordered" evidence="1">
    <location>
        <begin position="22"/>
        <end position="61"/>
    </location>
</feature>
<reference evidence="3" key="2">
    <citation type="submission" date="2022-03" db="EMBL/GenBank/DDBJ databases">
        <title>Draft title - Genomic analysis of global carrot germplasm unveils the trajectory of domestication and the origin of high carotenoid orange carrot.</title>
        <authorList>
            <person name="Iorizzo M."/>
            <person name="Ellison S."/>
            <person name="Senalik D."/>
            <person name="Macko-Podgorni A."/>
            <person name="Grzebelus D."/>
            <person name="Bostan H."/>
            <person name="Rolling W."/>
            <person name="Curaba J."/>
            <person name="Simon P."/>
        </authorList>
    </citation>
    <scope>NUCLEOTIDE SEQUENCE</scope>
    <source>
        <tissue evidence="3">Leaf</tissue>
    </source>
</reference>
<dbReference type="Proteomes" id="UP000077755">
    <property type="component" value="Chromosome 3"/>
</dbReference>
<evidence type="ECO:0000313" key="4">
    <source>
        <dbReference type="Proteomes" id="UP000077755"/>
    </source>
</evidence>
<dbReference type="EMBL" id="CP093345">
    <property type="protein sequence ID" value="WOG93709.1"/>
    <property type="molecule type" value="Genomic_DNA"/>
</dbReference>
<proteinExistence type="predicted"/>
<feature type="compositionally biased region" description="Basic and acidic residues" evidence="1">
    <location>
        <begin position="22"/>
        <end position="35"/>
    </location>
</feature>
<evidence type="ECO:0000256" key="1">
    <source>
        <dbReference type="SAM" id="MobiDB-lite"/>
    </source>
</evidence>
<protein>
    <submittedName>
        <fullName evidence="2">Uncharacterized protein</fullName>
    </submittedName>
</protein>
<evidence type="ECO:0000313" key="3">
    <source>
        <dbReference type="EMBL" id="WOG93709.1"/>
    </source>
</evidence>
<reference evidence="2" key="1">
    <citation type="journal article" date="2016" name="Nat. Genet.">
        <title>A high-quality carrot genome assembly provides new insights into carotenoid accumulation and asterid genome evolution.</title>
        <authorList>
            <person name="Iorizzo M."/>
            <person name="Ellison S."/>
            <person name="Senalik D."/>
            <person name="Zeng P."/>
            <person name="Satapoomin P."/>
            <person name="Huang J."/>
            <person name="Bowman M."/>
            <person name="Iovene M."/>
            <person name="Sanseverino W."/>
            <person name="Cavagnaro P."/>
            <person name="Yildiz M."/>
            <person name="Macko-Podgorni A."/>
            <person name="Moranska E."/>
            <person name="Grzebelus E."/>
            <person name="Grzebelus D."/>
            <person name="Ashrafi H."/>
            <person name="Zheng Z."/>
            <person name="Cheng S."/>
            <person name="Spooner D."/>
            <person name="Van Deynze A."/>
            <person name="Simon P."/>
        </authorList>
    </citation>
    <scope>NUCLEOTIDE SEQUENCE [LARGE SCALE GENOMIC DNA]</scope>
    <source>
        <tissue evidence="2">Leaf</tissue>
    </source>
</reference>
<dbReference type="Gramene" id="KZN02737">
    <property type="protein sequence ID" value="KZN02737"/>
    <property type="gene ID" value="DCAR_011492"/>
</dbReference>
<accession>A0A161Y0S6</accession>
<name>A0A161Y0S6_DAUCS</name>
<sequence length="61" mass="6630">MSSMGASYALLNVQRKRLQEKLHKEKNISEKDGAADKSVASAQKSEGKSKIHPSNVSDSTK</sequence>
<organism evidence="2">
    <name type="scientific">Daucus carota subsp. sativus</name>
    <name type="common">Carrot</name>
    <dbReference type="NCBI Taxonomy" id="79200"/>
    <lineage>
        <taxon>Eukaryota</taxon>
        <taxon>Viridiplantae</taxon>
        <taxon>Streptophyta</taxon>
        <taxon>Embryophyta</taxon>
        <taxon>Tracheophyta</taxon>
        <taxon>Spermatophyta</taxon>
        <taxon>Magnoliopsida</taxon>
        <taxon>eudicotyledons</taxon>
        <taxon>Gunneridae</taxon>
        <taxon>Pentapetalae</taxon>
        <taxon>asterids</taxon>
        <taxon>campanulids</taxon>
        <taxon>Apiales</taxon>
        <taxon>Apiaceae</taxon>
        <taxon>Apioideae</taxon>
        <taxon>Scandiceae</taxon>
        <taxon>Daucinae</taxon>
        <taxon>Daucus</taxon>
        <taxon>Daucus sect. Daucus</taxon>
    </lineage>
</organism>
<feature type="compositionally biased region" description="Polar residues" evidence="1">
    <location>
        <begin position="52"/>
        <end position="61"/>
    </location>
</feature>
<evidence type="ECO:0000313" key="2">
    <source>
        <dbReference type="EMBL" id="KZN02737.1"/>
    </source>
</evidence>
<keyword evidence="4" id="KW-1185">Reference proteome</keyword>
<gene>
    <name evidence="2" type="ORF">DCAR_011492</name>
    <name evidence="3" type="ORF">DCAR_0312996</name>
</gene>